<reference evidence="1" key="1">
    <citation type="journal article" date="2021" name="PeerJ">
        <title>Extensive microbial diversity within the chicken gut microbiome revealed by metagenomics and culture.</title>
        <authorList>
            <person name="Gilroy R."/>
            <person name="Ravi A."/>
            <person name="Getino M."/>
            <person name="Pursley I."/>
            <person name="Horton D.L."/>
            <person name="Alikhan N.F."/>
            <person name="Baker D."/>
            <person name="Gharbi K."/>
            <person name="Hall N."/>
            <person name="Watson M."/>
            <person name="Adriaenssens E.M."/>
            <person name="Foster-Nyarko E."/>
            <person name="Jarju S."/>
            <person name="Secka A."/>
            <person name="Antonio M."/>
            <person name="Oren A."/>
            <person name="Chaudhuri R.R."/>
            <person name="La Ragione R."/>
            <person name="Hildebrand F."/>
            <person name="Pallen M.J."/>
        </authorList>
    </citation>
    <scope>NUCLEOTIDE SEQUENCE</scope>
    <source>
        <strain evidence="1">CHK192-2623</strain>
    </source>
</reference>
<name>A0A921EIL0_LACJH</name>
<comment type="caution">
    <text evidence="1">The sequence shown here is derived from an EMBL/GenBank/DDBJ whole genome shotgun (WGS) entry which is preliminary data.</text>
</comment>
<evidence type="ECO:0000313" key="1">
    <source>
        <dbReference type="EMBL" id="HJE48798.1"/>
    </source>
</evidence>
<dbReference type="InterPro" id="IPR010022">
    <property type="entry name" value="XkdX"/>
</dbReference>
<gene>
    <name evidence="1" type="ORF">K8V69_01235</name>
</gene>
<sequence length="67" mass="7589">MFDTILDNLNSIQNEMVAMFKQQYEWGWFGDKATANATLRGYVRSNALTAAGYKEITGEDYVEEANS</sequence>
<evidence type="ECO:0000313" key="2">
    <source>
        <dbReference type="Proteomes" id="UP000732527"/>
    </source>
</evidence>
<dbReference type="AlphaFoldDB" id="A0A921EIL0"/>
<proteinExistence type="predicted"/>
<dbReference type="Pfam" id="PF09693">
    <property type="entry name" value="Phage_XkdX"/>
    <property type="match status" value="1"/>
</dbReference>
<organism evidence="1 2">
    <name type="scientific">Lactobacillus johnsonii</name>
    <dbReference type="NCBI Taxonomy" id="33959"/>
    <lineage>
        <taxon>Bacteria</taxon>
        <taxon>Bacillati</taxon>
        <taxon>Bacillota</taxon>
        <taxon>Bacilli</taxon>
        <taxon>Lactobacillales</taxon>
        <taxon>Lactobacillaceae</taxon>
        <taxon>Lactobacillus</taxon>
    </lineage>
</organism>
<reference evidence="1" key="2">
    <citation type="submission" date="2021-09" db="EMBL/GenBank/DDBJ databases">
        <authorList>
            <person name="Gilroy R."/>
        </authorList>
    </citation>
    <scope>NUCLEOTIDE SEQUENCE</scope>
    <source>
        <strain evidence="1">CHK192-2623</strain>
    </source>
</reference>
<dbReference type="EMBL" id="DYYQ01000011">
    <property type="protein sequence ID" value="HJE48798.1"/>
    <property type="molecule type" value="Genomic_DNA"/>
</dbReference>
<protein>
    <submittedName>
        <fullName evidence="1">XkdX family protein</fullName>
    </submittedName>
</protein>
<dbReference type="Proteomes" id="UP000732527">
    <property type="component" value="Unassembled WGS sequence"/>
</dbReference>
<accession>A0A921EIL0</accession>